<dbReference type="SMART" id="SM00723">
    <property type="entry name" value="AMOP"/>
    <property type="match status" value="1"/>
</dbReference>
<dbReference type="CDD" id="cd00054">
    <property type="entry name" value="EGF_CA"/>
    <property type="match status" value="6"/>
</dbReference>
<feature type="disulfide bond" evidence="15">
    <location>
        <begin position="1121"/>
        <end position="1130"/>
    </location>
</feature>
<evidence type="ECO:0000256" key="15">
    <source>
        <dbReference type="PROSITE-ProRule" id="PRU00076"/>
    </source>
</evidence>
<feature type="compositionally biased region" description="Polar residues" evidence="16">
    <location>
        <begin position="1600"/>
        <end position="1629"/>
    </location>
</feature>
<dbReference type="GO" id="GO:0005576">
    <property type="term" value="C:extracellular region"/>
    <property type="evidence" value="ECO:0007669"/>
    <property type="project" value="UniProtKB-SubCell"/>
</dbReference>
<feature type="region of interest" description="Disordered" evidence="16">
    <location>
        <begin position="1600"/>
        <end position="1640"/>
    </location>
</feature>
<dbReference type="Pfam" id="PF05345">
    <property type="entry name" value="He_PIG"/>
    <property type="match status" value="1"/>
</dbReference>
<keyword evidence="10 17" id="KW-1133">Transmembrane helix</keyword>
<feature type="domain" description="SEA" evidence="18">
    <location>
        <begin position="1354"/>
        <end position="1467"/>
    </location>
</feature>
<accession>A0AAD9PG47</accession>
<dbReference type="PROSITE" id="PS51233">
    <property type="entry name" value="VWFD"/>
    <property type="match status" value="1"/>
</dbReference>
<comment type="caution">
    <text evidence="15">Lacks conserved residue(s) required for the propagation of feature annotation.</text>
</comment>
<dbReference type="InterPro" id="IPR000742">
    <property type="entry name" value="EGF"/>
</dbReference>
<feature type="domain" description="EGF-like" evidence="19">
    <location>
        <begin position="932"/>
        <end position="972"/>
    </location>
</feature>
<feature type="domain" description="EGF-like" evidence="19">
    <location>
        <begin position="1172"/>
        <end position="1209"/>
    </location>
</feature>
<dbReference type="InterPro" id="IPR005533">
    <property type="entry name" value="AMOP_dom"/>
</dbReference>
<evidence type="ECO:0000259" key="18">
    <source>
        <dbReference type="PROSITE" id="PS50024"/>
    </source>
</evidence>
<evidence type="ECO:0000259" key="19">
    <source>
        <dbReference type="PROSITE" id="PS50026"/>
    </source>
</evidence>
<dbReference type="InterPro" id="IPR001881">
    <property type="entry name" value="EGF-like_Ca-bd_dom"/>
</dbReference>
<feature type="domain" description="EGF-like" evidence="19">
    <location>
        <begin position="1017"/>
        <end position="1053"/>
    </location>
</feature>
<dbReference type="SUPFAM" id="SSF82671">
    <property type="entry name" value="SEA domain"/>
    <property type="match status" value="2"/>
</dbReference>
<keyword evidence="23" id="KW-1185">Reference proteome</keyword>
<gene>
    <name evidence="22" type="ORF">NP493_6g09018</name>
</gene>
<evidence type="ECO:0000256" key="4">
    <source>
        <dbReference type="ARBA" id="ARBA00022536"/>
    </source>
</evidence>
<feature type="disulfide bond" evidence="15">
    <location>
        <begin position="1083"/>
        <end position="1092"/>
    </location>
</feature>
<dbReference type="FunFam" id="2.10.25.10:FF:000119">
    <property type="entry name" value="vitamin K-dependent protein S"/>
    <property type="match status" value="1"/>
</dbReference>
<dbReference type="PROSITE" id="PS01186">
    <property type="entry name" value="EGF_2"/>
    <property type="match status" value="7"/>
</dbReference>
<evidence type="ECO:0000256" key="17">
    <source>
        <dbReference type="SAM" id="Phobius"/>
    </source>
</evidence>
<dbReference type="Gene3D" id="2.10.25.10">
    <property type="entry name" value="Laminin"/>
    <property type="match status" value="9"/>
</dbReference>
<dbReference type="SMART" id="SM00179">
    <property type="entry name" value="EGF_CA"/>
    <property type="match status" value="9"/>
</dbReference>
<keyword evidence="7" id="KW-0732">Signal</keyword>
<dbReference type="InterPro" id="IPR049883">
    <property type="entry name" value="NOTCH1_EGF-like"/>
</dbReference>
<keyword evidence="4 15" id="KW-0245">EGF-like domain</keyword>
<feature type="disulfide bond" evidence="15">
    <location>
        <begin position="1159"/>
        <end position="1168"/>
    </location>
</feature>
<evidence type="ECO:0000256" key="2">
    <source>
        <dbReference type="ARBA" id="ARBA00004613"/>
    </source>
</evidence>
<dbReference type="SMART" id="SM00200">
    <property type="entry name" value="SEA"/>
    <property type="match status" value="2"/>
</dbReference>
<dbReference type="InterPro" id="IPR015919">
    <property type="entry name" value="Cadherin-like_sf"/>
</dbReference>
<dbReference type="InterPro" id="IPR056619">
    <property type="entry name" value="C8-3_MUC4"/>
</dbReference>
<feature type="domain" description="SEA" evidence="18">
    <location>
        <begin position="1242"/>
        <end position="1352"/>
    </location>
</feature>
<keyword evidence="13" id="KW-0675">Receptor</keyword>
<dbReference type="PROSITE" id="PS50024">
    <property type="entry name" value="SEA"/>
    <property type="match status" value="2"/>
</dbReference>
<evidence type="ECO:0000256" key="8">
    <source>
        <dbReference type="ARBA" id="ARBA00022737"/>
    </source>
</evidence>
<comment type="caution">
    <text evidence="22">The sequence shown here is derived from an EMBL/GenBank/DDBJ whole genome shotgun (WGS) entry which is preliminary data.</text>
</comment>
<dbReference type="FunFam" id="2.10.25.10:FF:000009">
    <property type="entry name" value="Low-density lipoprotein receptor isoform 1"/>
    <property type="match status" value="1"/>
</dbReference>
<dbReference type="SMART" id="SM00216">
    <property type="entry name" value="VWD"/>
    <property type="match status" value="1"/>
</dbReference>
<keyword evidence="6 17" id="KW-0812">Transmembrane</keyword>
<dbReference type="SUPFAM" id="SSF57196">
    <property type="entry name" value="EGF/Laminin"/>
    <property type="match status" value="6"/>
</dbReference>
<dbReference type="FunFam" id="2.10.25.10:FF:000309">
    <property type="entry name" value="Uncharacterized protein, isoform A"/>
    <property type="match status" value="1"/>
</dbReference>
<dbReference type="InterPro" id="IPR036364">
    <property type="entry name" value="SEA_dom_sf"/>
</dbReference>
<dbReference type="FunFam" id="2.10.25.10:FF:000420">
    <property type="entry name" value="Coagulation factor VII"/>
    <property type="match status" value="1"/>
</dbReference>
<dbReference type="InterPro" id="IPR003886">
    <property type="entry name" value="NIDO_dom"/>
</dbReference>
<evidence type="ECO:0000256" key="10">
    <source>
        <dbReference type="ARBA" id="ARBA00022989"/>
    </source>
</evidence>
<evidence type="ECO:0000256" key="1">
    <source>
        <dbReference type="ARBA" id="ARBA00004479"/>
    </source>
</evidence>
<dbReference type="Pfam" id="PF07645">
    <property type="entry name" value="EGF_CA"/>
    <property type="match status" value="4"/>
</dbReference>
<evidence type="ECO:0008006" key="24">
    <source>
        <dbReference type="Google" id="ProtNLM"/>
    </source>
</evidence>
<keyword evidence="11 17" id="KW-0472">Membrane</keyword>
<dbReference type="PROSITE" id="PS00022">
    <property type="entry name" value="EGF_1"/>
    <property type="match status" value="4"/>
</dbReference>
<feature type="domain" description="AMOP" evidence="20">
    <location>
        <begin position="196"/>
        <end position="327"/>
    </location>
</feature>
<keyword evidence="9" id="KW-0106">Calcium</keyword>
<dbReference type="InterPro" id="IPR001846">
    <property type="entry name" value="VWF_type-D"/>
</dbReference>
<dbReference type="PROSITE" id="PS01187">
    <property type="entry name" value="EGF_CA"/>
    <property type="match status" value="2"/>
</dbReference>
<dbReference type="PROSITE" id="PS50856">
    <property type="entry name" value="AMOP"/>
    <property type="match status" value="1"/>
</dbReference>
<dbReference type="Pfam" id="PF01390">
    <property type="entry name" value="SEA"/>
    <property type="match status" value="2"/>
</dbReference>
<feature type="region of interest" description="Disordered" evidence="16">
    <location>
        <begin position="1213"/>
        <end position="1232"/>
    </location>
</feature>
<dbReference type="PROSITE" id="PS50026">
    <property type="entry name" value="EGF_3"/>
    <property type="match status" value="6"/>
</dbReference>
<evidence type="ECO:0000256" key="5">
    <source>
        <dbReference type="ARBA" id="ARBA00022583"/>
    </source>
</evidence>
<evidence type="ECO:0000256" key="14">
    <source>
        <dbReference type="ARBA" id="ARBA00023180"/>
    </source>
</evidence>
<evidence type="ECO:0000256" key="16">
    <source>
        <dbReference type="SAM" id="MobiDB-lite"/>
    </source>
</evidence>
<feature type="domain" description="EGF-like" evidence="19">
    <location>
        <begin position="1057"/>
        <end position="1093"/>
    </location>
</feature>
<dbReference type="GO" id="GO:0006897">
    <property type="term" value="P:endocytosis"/>
    <property type="evidence" value="ECO:0007669"/>
    <property type="project" value="UniProtKB-KW"/>
</dbReference>
<proteinExistence type="predicted"/>
<keyword evidence="12 15" id="KW-1015">Disulfide bond</keyword>
<evidence type="ECO:0000259" key="20">
    <source>
        <dbReference type="PROSITE" id="PS50856"/>
    </source>
</evidence>
<dbReference type="SUPFAM" id="SSF57184">
    <property type="entry name" value="Growth factor receptor domain"/>
    <property type="match status" value="1"/>
</dbReference>
<reference evidence="22" key="1">
    <citation type="journal article" date="2023" name="Mol. Biol. Evol.">
        <title>Third-Generation Sequencing Reveals the Adaptive Role of the Epigenome in Three Deep-Sea Polychaetes.</title>
        <authorList>
            <person name="Perez M."/>
            <person name="Aroh O."/>
            <person name="Sun Y."/>
            <person name="Lan Y."/>
            <person name="Juniper S.K."/>
            <person name="Young C.R."/>
            <person name="Angers B."/>
            <person name="Qian P.Y."/>
        </authorList>
    </citation>
    <scope>NUCLEOTIDE SEQUENCE</scope>
    <source>
        <strain evidence="22">R07B-5</strain>
    </source>
</reference>
<keyword evidence="5" id="KW-0254">Endocytosis</keyword>
<keyword evidence="8" id="KW-0677">Repeat</keyword>
<dbReference type="PRINTS" id="PR00010">
    <property type="entry name" value="EGFBLOOD"/>
</dbReference>
<evidence type="ECO:0000256" key="11">
    <source>
        <dbReference type="ARBA" id="ARBA00023136"/>
    </source>
</evidence>
<dbReference type="PANTHER" id="PTHR13802:SF52">
    <property type="entry name" value="MUCIN-4"/>
    <property type="match status" value="1"/>
</dbReference>
<dbReference type="SMART" id="SM00181">
    <property type="entry name" value="EGF"/>
    <property type="match status" value="11"/>
</dbReference>
<dbReference type="Pfam" id="PF00008">
    <property type="entry name" value="EGF"/>
    <property type="match status" value="3"/>
</dbReference>
<feature type="domain" description="EGF-like" evidence="19">
    <location>
        <begin position="1133"/>
        <end position="1169"/>
    </location>
</feature>
<dbReference type="Proteomes" id="UP001209878">
    <property type="component" value="Unassembled WGS sequence"/>
</dbReference>
<dbReference type="PROSITE" id="PS00010">
    <property type="entry name" value="ASX_HYDROXYL"/>
    <property type="match status" value="5"/>
</dbReference>
<dbReference type="InterPro" id="IPR009030">
    <property type="entry name" value="Growth_fac_rcpt_cys_sf"/>
</dbReference>
<sequence>MGQPYNRRMPTDFATVGHSKRRSKSGFAMFAPLWTDADFQAGEVTYHIYDRTSSDLKGMEKFRVKHILKLAKEDTVNYGGSSAIDPSWVMVITWVNSTPRMFYDPTIEEPNTFQLVLIYDPGQWRMSAMFLYEKTGWDRYYMLRDSQIGFYARQSPMEETRTLAQSGRESAFEMAQIVGNTGKEGIFYFKVSSGNTRVNYDQKCLNWYSKQMDYLDEIIMSWEVTELCPCDIRQLRADRRWRYDRKNREGNGVRHFCFYERMPVGVSTQMCCYNEFGSLISEEDGSGGSLLLFHPQHFPKLYTAMDATPKTWCCDYSDKCDTFYSVRPMDKCDAYSAPILAWSFGDPHVHTLDNLAYTFNGLGEYYLVKTTHDNFTLQGRTAKALDANGTEMEATVFSAFAAKDSDSDRFHVEMNKARNGFIVFVDQDDLTDWFKTAAVSDEKDFDGVSLSKEAEDTIVASFRTGFSLTINVKEAQLSSTVGAPSKYIDKTMGLLGVFNMDPSDDLTPANGGAPLNTNTSSEKNIYFQFGETWRINEVDSVFYYAPSTSYSTYASTGFQPLFVEDVLANMTDTQRLQAQQTCGDNKECLFDFVITGNAAAAAATLETNSKNTEDSQTLANGIPRIQVVNTFNVTVGVTGTLAVATSDPDGDKVDLQLRTPLPSGASFDNNTGVFTWTPTDMSPVNISFAATDVKGGVAPSANIVINMCNCTGHGECVFSELREGEKASAMYRLVACNCSTGWTGEACDEDFDGCEDSPCTAGTNCTDMSPSQEDVLGTAFNCSQCPLGYKDNDGICVDVNECDKANPLHDCAQRCINKEPGFVNVQPGYVCDCDPGYRLAGDGKNCTDVDECKERSADCQQSCTNVPGSYVCSCMSGYELNADNTTCKDTLNLCERAALNCSYGCQNDTNGVVGCFCPIGLVLAANNIDCEDEDECDTGTDKCSHNCHNLEGGYNCSCPDGFILQQDGRTCAACAQGKWGPQCSRLCNCESPTTTCDPGSGCTKCPPGFTGGDCYEDLDECDTNPCGSNANCTNSVGTFRCDCHAGYVQENPTKCVEMDECDSSPCQNGGTCEDKFQNYTCTCVPGYTGHSCQTDVDECTSSPCLNGGLCQDRVNKYRCNCPKGYTGVSCQTEVDVCGSNPCRHDGVCHQSNGTFTCNCTTGYTGPMCENAIPTACSSGPCKNGATCTDVTLDTYSCACANNFTGANCDAAQTTPRPTTTTTTPTTTTTTPVPTTVTIPVKEQARVTVSVRLTSVTFTAELKDKTTPAYKELKTNVVDALTKTLTKHLGGVSFEIVDVDFRQGSVVVDYKVVVAKNEATQTLGAIVDSIKTEANNGSFGNYKVDVTSIKGEEREVHSYHGHMTFTSETYMTDLADVTSNKYKNLSAEVKPELLAVFLNSSIGSNVMDVTDIIFTKGSVVMDFVLQLDAVSSLDTLRQILITSIDKNGGKLGSKSVSVISIVFSDTLYKKKAGLPLVAIVIGTLLGAIAIGAGAVFIAYCFCKKKPGVGCSDYSLNVDEGQSAWKYNMPLGKQDRVWQHLVQENGDQGMSWGGVVPPPGMDRASHSAAGQNIDWKIVRGFSQNSHNEAAEAYGFPKSNGNGSAAVNATARSNGNGTPRHVSQNGRENVSAHSRRAVSHGDIDPNEWPVKHIADIAIAVINIFSLDLKKSQCCLLILKLDDVAELWR</sequence>
<dbReference type="InterPro" id="IPR051495">
    <property type="entry name" value="Epithelial_Barrier/Signaling"/>
</dbReference>
<organism evidence="22 23">
    <name type="scientific">Ridgeia piscesae</name>
    <name type="common">Tubeworm</name>
    <dbReference type="NCBI Taxonomy" id="27915"/>
    <lineage>
        <taxon>Eukaryota</taxon>
        <taxon>Metazoa</taxon>
        <taxon>Spiralia</taxon>
        <taxon>Lophotrochozoa</taxon>
        <taxon>Annelida</taxon>
        <taxon>Polychaeta</taxon>
        <taxon>Sedentaria</taxon>
        <taxon>Canalipalpata</taxon>
        <taxon>Sabellida</taxon>
        <taxon>Siboglinidae</taxon>
        <taxon>Ridgeia</taxon>
    </lineage>
</organism>
<feature type="transmembrane region" description="Helical" evidence="17">
    <location>
        <begin position="1475"/>
        <end position="1500"/>
    </location>
</feature>
<dbReference type="Pfam" id="PF00094">
    <property type="entry name" value="VWD"/>
    <property type="match status" value="1"/>
</dbReference>
<dbReference type="Gene3D" id="2.60.40.10">
    <property type="entry name" value="Immunoglobulins"/>
    <property type="match status" value="1"/>
</dbReference>
<dbReference type="InterPro" id="IPR013783">
    <property type="entry name" value="Ig-like_fold"/>
</dbReference>
<dbReference type="GO" id="GO:0016020">
    <property type="term" value="C:membrane"/>
    <property type="evidence" value="ECO:0007669"/>
    <property type="project" value="UniProtKB-SubCell"/>
</dbReference>
<dbReference type="GO" id="GO:0007160">
    <property type="term" value="P:cell-matrix adhesion"/>
    <property type="evidence" value="ECO:0007669"/>
    <property type="project" value="InterPro"/>
</dbReference>
<evidence type="ECO:0000256" key="12">
    <source>
        <dbReference type="ARBA" id="ARBA00023157"/>
    </source>
</evidence>
<dbReference type="Gene3D" id="3.30.70.960">
    <property type="entry name" value="SEA domain"/>
    <property type="match status" value="1"/>
</dbReference>
<dbReference type="GO" id="GO:0005509">
    <property type="term" value="F:calcium ion binding"/>
    <property type="evidence" value="ECO:0007669"/>
    <property type="project" value="InterPro"/>
</dbReference>
<dbReference type="InterPro" id="IPR018097">
    <property type="entry name" value="EGF_Ca-bd_CS"/>
</dbReference>
<dbReference type="PRINTS" id="PR00907">
    <property type="entry name" value="THRMBOMODULN"/>
</dbReference>
<dbReference type="Pfam" id="PF06119">
    <property type="entry name" value="NIDO"/>
    <property type="match status" value="1"/>
</dbReference>
<evidence type="ECO:0000256" key="9">
    <source>
        <dbReference type="ARBA" id="ARBA00022837"/>
    </source>
</evidence>
<keyword evidence="3" id="KW-0964">Secreted</keyword>
<evidence type="ECO:0000256" key="7">
    <source>
        <dbReference type="ARBA" id="ARBA00022729"/>
    </source>
</evidence>
<dbReference type="InterPro" id="IPR000152">
    <property type="entry name" value="EGF-type_Asp/Asn_hydroxyl_site"/>
</dbReference>
<dbReference type="PANTHER" id="PTHR13802">
    <property type="entry name" value="MUCIN 4-RELATED"/>
    <property type="match status" value="1"/>
</dbReference>
<evidence type="ECO:0000313" key="22">
    <source>
        <dbReference type="EMBL" id="KAK2193922.1"/>
    </source>
</evidence>
<dbReference type="InterPro" id="IPR000082">
    <property type="entry name" value="SEA_dom"/>
</dbReference>
<comment type="subcellular location">
    <subcellularLocation>
        <location evidence="1">Membrane</location>
        <topology evidence="1">Single-pass type I membrane protein</topology>
    </subcellularLocation>
    <subcellularLocation>
        <location evidence="2">Secreted</location>
    </subcellularLocation>
</comment>
<dbReference type="SUPFAM" id="SSF49313">
    <property type="entry name" value="Cadherin-like"/>
    <property type="match status" value="1"/>
</dbReference>
<dbReference type="EMBL" id="JAODUO010000005">
    <property type="protein sequence ID" value="KAK2193922.1"/>
    <property type="molecule type" value="Genomic_DNA"/>
</dbReference>
<keyword evidence="14" id="KW-0325">Glycoprotein</keyword>
<evidence type="ECO:0000256" key="13">
    <source>
        <dbReference type="ARBA" id="ARBA00023170"/>
    </source>
</evidence>
<evidence type="ECO:0000256" key="6">
    <source>
        <dbReference type="ARBA" id="ARBA00022692"/>
    </source>
</evidence>
<feature type="domain" description="EGF-like" evidence="19">
    <location>
        <begin position="1095"/>
        <end position="1131"/>
    </location>
</feature>
<feature type="domain" description="VWFD" evidence="21">
    <location>
        <begin position="339"/>
        <end position="541"/>
    </location>
</feature>
<evidence type="ECO:0000313" key="23">
    <source>
        <dbReference type="Proteomes" id="UP001209878"/>
    </source>
</evidence>
<protein>
    <recommendedName>
        <fullName evidence="24">Mucin-like protein</fullName>
    </recommendedName>
</protein>
<evidence type="ECO:0000256" key="3">
    <source>
        <dbReference type="ARBA" id="ARBA00022525"/>
    </source>
</evidence>
<name>A0AAD9PG47_RIDPI</name>
<dbReference type="Pfam" id="PF23263">
    <property type="entry name" value="C8-3_MUC4"/>
    <property type="match status" value="1"/>
</dbReference>
<feature type="disulfide bond" evidence="15">
    <location>
        <begin position="1199"/>
        <end position="1208"/>
    </location>
</feature>
<evidence type="ECO:0000259" key="21">
    <source>
        <dbReference type="PROSITE" id="PS51233"/>
    </source>
</evidence>